<evidence type="ECO:0000313" key="2">
    <source>
        <dbReference type="EMBL" id="ORC36939.1"/>
    </source>
</evidence>
<dbReference type="Gene3D" id="3.40.50.1010">
    <property type="entry name" value="5'-nuclease"/>
    <property type="match status" value="1"/>
</dbReference>
<feature type="compositionally biased region" description="Polar residues" evidence="1">
    <location>
        <begin position="106"/>
        <end position="128"/>
    </location>
</feature>
<evidence type="ECO:0008006" key="4">
    <source>
        <dbReference type="Google" id="ProtNLM"/>
    </source>
</evidence>
<dbReference type="EMBL" id="MWQY01000004">
    <property type="protein sequence ID" value="ORC36939.1"/>
    <property type="molecule type" value="Genomic_DNA"/>
</dbReference>
<organism evidence="2 3">
    <name type="scientific">Marispirochaeta aestuarii</name>
    <dbReference type="NCBI Taxonomy" id="1963862"/>
    <lineage>
        <taxon>Bacteria</taxon>
        <taxon>Pseudomonadati</taxon>
        <taxon>Spirochaetota</taxon>
        <taxon>Spirochaetia</taxon>
        <taxon>Spirochaetales</taxon>
        <taxon>Spirochaetaceae</taxon>
        <taxon>Marispirochaeta</taxon>
    </lineage>
</organism>
<feature type="region of interest" description="Disordered" evidence="1">
    <location>
        <begin position="96"/>
        <end position="128"/>
    </location>
</feature>
<sequence>MIVVDTNVIAWMFLLSPYRKAAEELYCNDSDRAAPRLRRSEFQNVLTHYVHKQLLSTDDTVGIFTAASDVTKGRGFGLCLRICGYSPFPGGTVLHRPAKSGKGFSGDSNKNRNSGLTSPPSRSTVMQR</sequence>
<dbReference type="AlphaFoldDB" id="A0A1Y1S1Y8"/>
<evidence type="ECO:0000256" key="1">
    <source>
        <dbReference type="SAM" id="MobiDB-lite"/>
    </source>
</evidence>
<keyword evidence="3" id="KW-1185">Reference proteome</keyword>
<reference evidence="2 3" key="1">
    <citation type="submission" date="2017-03" db="EMBL/GenBank/DDBJ databases">
        <title>Draft Genome sequence of Marispirochaeta sp. strain JC444.</title>
        <authorList>
            <person name="Shivani Y."/>
            <person name="Subhash Y."/>
            <person name="Sasikala C."/>
            <person name="Ramana C."/>
        </authorList>
    </citation>
    <scope>NUCLEOTIDE SEQUENCE [LARGE SCALE GENOMIC DNA]</scope>
    <source>
        <strain evidence="2 3">JC444</strain>
    </source>
</reference>
<comment type="caution">
    <text evidence="2">The sequence shown here is derived from an EMBL/GenBank/DDBJ whole genome shotgun (WGS) entry which is preliminary data.</text>
</comment>
<protein>
    <recommendedName>
        <fullName evidence="4">PIN domain-containing protein</fullName>
    </recommendedName>
</protein>
<name>A0A1Y1S1Y8_9SPIO</name>
<evidence type="ECO:0000313" key="3">
    <source>
        <dbReference type="Proteomes" id="UP000192343"/>
    </source>
</evidence>
<proteinExistence type="predicted"/>
<dbReference type="InterPro" id="IPR029060">
    <property type="entry name" value="PIN-like_dom_sf"/>
</dbReference>
<gene>
    <name evidence="2" type="ORF">B4O97_04760</name>
</gene>
<dbReference type="STRING" id="1963862.B4O97_04760"/>
<accession>A0A1Y1S1Y8</accession>
<dbReference type="Proteomes" id="UP000192343">
    <property type="component" value="Unassembled WGS sequence"/>
</dbReference>
<dbReference type="SUPFAM" id="SSF88723">
    <property type="entry name" value="PIN domain-like"/>
    <property type="match status" value="1"/>
</dbReference>